<comment type="caution">
    <text evidence="3">The sequence shown here is derived from an EMBL/GenBank/DDBJ whole genome shotgun (WGS) entry which is preliminary data.</text>
</comment>
<feature type="region of interest" description="Disordered" evidence="1">
    <location>
        <begin position="65"/>
        <end position="110"/>
    </location>
</feature>
<reference evidence="4 5" key="1">
    <citation type="submission" date="2019-07" db="EMBL/GenBank/DDBJ databases">
        <title>Genomes of Cafeteria roenbergensis.</title>
        <authorList>
            <person name="Fischer M.G."/>
            <person name="Hackl T."/>
            <person name="Roman M."/>
        </authorList>
    </citation>
    <scope>NUCLEOTIDE SEQUENCE [LARGE SCALE GENOMIC DNA]</scope>
    <source>
        <strain evidence="2 4">BVI</strain>
        <strain evidence="3 5">RCC970-E3</strain>
    </source>
</reference>
<dbReference type="Proteomes" id="UP000324907">
    <property type="component" value="Unassembled WGS sequence"/>
</dbReference>
<evidence type="ECO:0000313" key="5">
    <source>
        <dbReference type="Proteomes" id="UP000324907"/>
    </source>
</evidence>
<evidence type="ECO:0000313" key="3">
    <source>
        <dbReference type="EMBL" id="KAA0171772.1"/>
    </source>
</evidence>
<feature type="compositionally biased region" description="Low complexity" evidence="1">
    <location>
        <begin position="1"/>
        <end position="17"/>
    </location>
</feature>
<dbReference type="AlphaFoldDB" id="A0A5A8E1Z4"/>
<evidence type="ECO:0000313" key="2">
    <source>
        <dbReference type="EMBL" id="KAA0156020.1"/>
    </source>
</evidence>
<keyword evidence="4" id="KW-1185">Reference proteome</keyword>
<evidence type="ECO:0000313" key="4">
    <source>
        <dbReference type="Proteomes" id="UP000323011"/>
    </source>
</evidence>
<dbReference type="EMBL" id="VLTN01000005">
    <property type="protein sequence ID" value="KAA0156020.1"/>
    <property type="molecule type" value="Genomic_DNA"/>
</dbReference>
<name>A0A5A8E1Z4_CAFRO</name>
<feature type="region of interest" description="Disordered" evidence="1">
    <location>
        <begin position="1"/>
        <end position="26"/>
    </location>
</feature>
<dbReference type="EMBL" id="VLTL01000004">
    <property type="protein sequence ID" value="KAA0171772.1"/>
    <property type="molecule type" value="Genomic_DNA"/>
</dbReference>
<dbReference type="Proteomes" id="UP000323011">
    <property type="component" value="Unassembled WGS sequence"/>
</dbReference>
<sequence>MGVEGQGAAARGARAQAPPAPRQHSARLCNSKPMQCLPLVALALLCACANGVALRGGHEHHDAALRAAGGAGGQPPLEPANLRRPDFTNSRAEPLFRPPCMSNLMPPSDS</sequence>
<evidence type="ECO:0000256" key="1">
    <source>
        <dbReference type="SAM" id="MobiDB-lite"/>
    </source>
</evidence>
<accession>A0A5A8E1Z4</accession>
<proteinExistence type="predicted"/>
<protein>
    <submittedName>
        <fullName evidence="3">Uncharacterized protein</fullName>
    </submittedName>
</protein>
<gene>
    <name evidence="3" type="ORF">FNF28_00408</name>
    <name evidence="2" type="ORF">FNF29_01438</name>
</gene>
<organism evidence="3 5">
    <name type="scientific">Cafeteria roenbergensis</name>
    <name type="common">Marine flagellate</name>
    <dbReference type="NCBI Taxonomy" id="33653"/>
    <lineage>
        <taxon>Eukaryota</taxon>
        <taxon>Sar</taxon>
        <taxon>Stramenopiles</taxon>
        <taxon>Bigyra</taxon>
        <taxon>Opalozoa</taxon>
        <taxon>Bicosoecida</taxon>
        <taxon>Cafeteriaceae</taxon>
        <taxon>Cafeteria</taxon>
    </lineage>
</organism>